<comment type="caution">
    <text evidence="1">The sequence shown here is derived from an EMBL/GenBank/DDBJ whole genome shotgun (WGS) entry which is preliminary data.</text>
</comment>
<dbReference type="Proteomes" id="UP001470230">
    <property type="component" value="Unassembled WGS sequence"/>
</dbReference>
<organism evidence="1 2">
    <name type="scientific">Tritrichomonas musculus</name>
    <dbReference type="NCBI Taxonomy" id="1915356"/>
    <lineage>
        <taxon>Eukaryota</taxon>
        <taxon>Metamonada</taxon>
        <taxon>Parabasalia</taxon>
        <taxon>Tritrichomonadida</taxon>
        <taxon>Tritrichomonadidae</taxon>
        <taxon>Tritrichomonas</taxon>
    </lineage>
</organism>
<proteinExistence type="predicted"/>
<keyword evidence="2" id="KW-1185">Reference proteome</keyword>
<accession>A0ABR2I5B6</accession>
<dbReference type="EMBL" id="JAPFFF010000020">
    <property type="protein sequence ID" value="KAK8857692.1"/>
    <property type="molecule type" value="Genomic_DNA"/>
</dbReference>
<name>A0ABR2I5B6_9EUKA</name>
<evidence type="ECO:0000313" key="2">
    <source>
        <dbReference type="Proteomes" id="UP001470230"/>
    </source>
</evidence>
<protein>
    <submittedName>
        <fullName evidence="1">Uncharacterized protein</fullName>
    </submittedName>
</protein>
<sequence length="113" mass="13700">MYPTLNPVQEQTPIEYVYFLEDGEQDPTKPNPYYFSFPQEWCTSNRGESIIGVRRIFMWARSRKIELTLGFRKYRRDDYKKLKENNKRFTDDQIYSIIEADKRGKYLLVLFHG</sequence>
<gene>
    <name evidence="1" type="ORF">M9Y10_016100</name>
</gene>
<reference evidence="1 2" key="1">
    <citation type="submission" date="2024-04" db="EMBL/GenBank/DDBJ databases">
        <title>Tritrichomonas musculus Genome.</title>
        <authorList>
            <person name="Alves-Ferreira E."/>
            <person name="Grigg M."/>
            <person name="Lorenzi H."/>
            <person name="Galac M."/>
        </authorList>
    </citation>
    <scope>NUCLEOTIDE SEQUENCE [LARGE SCALE GENOMIC DNA]</scope>
    <source>
        <strain evidence="1 2">EAF2021</strain>
    </source>
</reference>
<evidence type="ECO:0000313" key="1">
    <source>
        <dbReference type="EMBL" id="KAK8857692.1"/>
    </source>
</evidence>